<gene>
    <name evidence="1" type="ORF">ECRASSUSDP1_LOCUS27353</name>
</gene>
<organism evidence="1 2">
    <name type="scientific">Euplotes crassus</name>
    <dbReference type="NCBI Taxonomy" id="5936"/>
    <lineage>
        <taxon>Eukaryota</taxon>
        <taxon>Sar</taxon>
        <taxon>Alveolata</taxon>
        <taxon>Ciliophora</taxon>
        <taxon>Intramacronucleata</taxon>
        <taxon>Spirotrichea</taxon>
        <taxon>Hypotrichia</taxon>
        <taxon>Euplotida</taxon>
        <taxon>Euplotidae</taxon>
        <taxon>Moneuplotes</taxon>
    </lineage>
</organism>
<accession>A0AAD1Y6M6</accession>
<proteinExistence type="predicted"/>
<dbReference type="EMBL" id="CAMPGE010028226">
    <property type="protein sequence ID" value="CAI2385770.1"/>
    <property type="molecule type" value="Genomic_DNA"/>
</dbReference>
<dbReference type="Proteomes" id="UP001295684">
    <property type="component" value="Unassembled WGS sequence"/>
</dbReference>
<reference evidence="1" key="1">
    <citation type="submission" date="2023-07" db="EMBL/GenBank/DDBJ databases">
        <authorList>
            <consortium name="AG Swart"/>
            <person name="Singh M."/>
            <person name="Singh A."/>
            <person name="Seah K."/>
            <person name="Emmerich C."/>
        </authorList>
    </citation>
    <scope>NUCLEOTIDE SEQUENCE</scope>
    <source>
        <strain evidence="1">DP1</strain>
    </source>
</reference>
<evidence type="ECO:0000313" key="1">
    <source>
        <dbReference type="EMBL" id="CAI2385770.1"/>
    </source>
</evidence>
<evidence type="ECO:0000313" key="2">
    <source>
        <dbReference type="Proteomes" id="UP001295684"/>
    </source>
</evidence>
<comment type="caution">
    <text evidence="1">The sequence shown here is derived from an EMBL/GenBank/DDBJ whole genome shotgun (WGS) entry which is preliminary data.</text>
</comment>
<protein>
    <submittedName>
        <fullName evidence="1">Uncharacterized protein</fullName>
    </submittedName>
</protein>
<name>A0AAD1Y6M6_EUPCR</name>
<dbReference type="AlphaFoldDB" id="A0AAD1Y6M6"/>
<sequence>MDQESKPEIDQKERNRKIMYFVLGIAHPVIYTLRNRTFLYDPAFRSFFLKEIGMRSVLCIGVAQGFKYGYEWYLLSQFEKQQAIENLPQNQIKKSVEKGEATKLKNDDPLNYILSGRIRE</sequence>
<keyword evidence="2" id="KW-1185">Reference proteome</keyword>